<evidence type="ECO:0000313" key="1">
    <source>
        <dbReference type="EMBL" id="MCE8537669.1"/>
    </source>
</evidence>
<sequence>MTLSDQQRLDEALEQLKVIRFNVEAFRGCLLDEVSADTDPITPKVAFKLLAYREALSWRAVELGEAAESSIQSGNYLSGVVLTRSLLECAAAYHFLCKKLRKCIDADSVEELDEAAMKLLLGSRWDDWEFGPTNILTMIDGANKECPGIRENYDLLSEYAHPNYSGVARIFSEPGDALGFRFGRYVRGRGLMALTATNSLTAALMLFEHYYNSSAELFPKIVQLCHRDLETNLNRSSQP</sequence>
<comment type="caution">
    <text evidence="1">The sequence shown here is derived from an EMBL/GenBank/DDBJ whole genome shotgun (WGS) entry which is preliminary data.</text>
</comment>
<accession>A0A9Q3WKN1</accession>
<gene>
    <name evidence="1" type="ORF">KBY27_09385</name>
</gene>
<name>A0A9Q3WKN1_9RHOB</name>
<evidence type="ECO:0000313" key="2">
    <source>
        <dbReference type="Proteomes" id="UP000813672"/>
    </source>
</evidence>
<proteinExistence type="predicted"/>
<reference evidence="1" key="1">
    <citation type="journal article" date="2021" name="Environ. Microbiol.">
        <title>Cryptic niche differentiation of novel sediment ecotypes of Rugeria pomeroyi correlates with nitrate respiration.</title>
        <authorList>
            <person name="Lin X."/>
            <person name="McNichol J."/>
            <person name="Chu X."/>
            <person name="Qian Y."/>
            <person name="Luo H."/>
        </authorList>
    </citation>
    <scope>NUCLEOTIDE SEQUENCE</scope>
    <source>
        <strain evidence="1">SZCCDBB064</strain>
    </source>
</reference>
<protein>
    <submittedName>
        <fullName evidence="1">Uncharacterized protein</fullName>
    </submittedName>
</protein>
<dbReference type="EMBL" id="JAGQAF010000005">
    <property type="protein sequence ID" value="MCE8537669.1"/>
    <property type="molecule type" value="Genomic_DNA"/>
</dbReference>
<dbReference type="Proteomes" id="UP000813672">
    <property type="component" value="Unassembled WGS sequence"/>
</dbReference>
<dbReference type="RefSeq" id="WP_234219550.1">
    <property type="nucleotide sequence ID" value="NZ_JAGQAF010000005.1"/>
</dbReference>
<dbReference type="AlphaFoldDB" id="A0A9Q3WKN1"/>
<organism evidence="1 2">
    <name type="scientific">Ruegeria pomeroyi</name>
    <dbReference type="NCBI Taxonomy" id="89184"/>
    <lineage>
        <taxon>Bacteria</taxon>
        <taxon>Pseudomonadati</taxon>
        <taxon>Pseudomonadota</taxon>
        <taxon>Alphaproteobacteria</taxon>
        <taxon>Rhodobacterales</taxon>
        <taxon>Roseobacteraceae</taxon>
        <taxon>Ruegeria</taxon>
    </lineage>
</organism>